<reference evidence="3 4" key="1">
    <citation type="submission" date="2024-02" db="EMBL/GenBank/DDBJ databases">
        <title>Discinaceae phylogenomics.</title>
        <authorList>
            <person name="Dirks A.C."/>
            <person name="James T.Y."/>
        </authorList>
    </citation>
    <scope>NUCLEOTIDE SEQUENCE [LARGE SCALE GENOMIC DNA]</scope>
    <source>
        <strain evidence="3 4">ACD0624</strain>
    </source>
</reference>
<evidence type="ECO:0000256" key="1">
    <source>
        <dbReference type="SAM" id="MobiDB-lite"/>
    </source>
</evidence>
<proteinExistence type="predicted"/>
<organism evidence="3 4">
    <name type="scientific">Discina gigas</name>
    <dbReference type="NCBI Taxonomy" id="1032678"/>
    <lineage>
        <taxon>Eukaryota</taxon>
        <taxon>Fungi</taxon>
        <taxon>Dikarya</taxon>
        <taxon>Ascomycota</taxon>
        <taxon>Pezizomycotina</taxon>
        <taxon>Pezizomycetes</taxon>
        <taxon>Pezizales</taxon>
        <taxon>Discinaceae</taxon>
        <taxon>Discina</taxon>
    </lineage>
</organism>
<keyword evidence="4" id="KW-1185">Reference proteome</keyword>
<dbReference type="Proteomes" id="UP001447188">
    <property type="component" value="Unassembled WGS sequence"/>
</dbReference>
<protein>
    <recommendedName>
        <fullName evidence="2">C2H2-type domain-containing protein</fullName>
    </recommendedName>
</protein>
<comment type="caution">
    <text evidence="3">The sequence shown here is derived from an EMBL/GenBank/DDBJ whole genome shotgun (WGS) entry which is preliminary data.</text>
</comment>
<dbReference type="PROSITE" id="PS00028">
    <property type="entry name" value="ZINC_FINGER_C2H2_1"/>
    <property type="match status" value="1"/>
</dbReference>
<gene>
    <name evidence="3" type="ORF">Q9L58_007280</name>
</gene>
<name>A0ABR3GCV5_9PEZI</name>
<sequence length="201" mass="22566">MSHSLPAHLSSCPECFLLFPSHSAAHEHHRTLHQHLDSSDPIPVMLCAGRAVATICALSEMAWRSVEAEAKGLFTPLDIPQHPLRPSPIVLRVTLHQPTDYFVVTGIMEFPSYTYTFDAQLPVVMKATQHTILEIVKTGFEAAWGAPAPQMKWEEWTELRFVVVVTGRSRRIQEDMEDELPDRRGQWAGVEVGEASSRLSE</sequence>
<dbReference type="EMBL" id="JBBBZM010000113">
    <property type="protein sequence ID" value="KAL0633797.1"/>
    <property type="molecule type" value="Genomic_DNA"/>
</dbReference>
<dbReference type="InterPro" id="IPR013087">
    <property type="entry name" value="Znf_C2H2_type"/>
</dbReference>
<evidence type="ECO:0000259" key="2">
    <source>
        <dbReference type="PROSITE" id="PS00028"/>
    </source>
</evidence>
<evidence type="ECO:0000313" key="4">
    <source>
        <dbReference type="Proteomes" id="UP001447188"/>
    </source>
</evidence>
<evidence type="ECO:0000313" key="3">
    <source>
        <dbReference type="EMBL" id="KAL0633797.1"/>
    </source>
</evidence>
<feature type="domain" description="C2H2-type" evidence="2">
    <location>
        <begin position="12"/>
        <end position="33"/>
    </location>
</feature>
<feature type="region of interest" description="Disordered" evidence="1">
    <location>
        <begin position="175"/>
        <end position="201"/>
    </location>
</feature>
<accession>A0ABR3GCV5</accession>